<dbReference type="InterPro" id="IPR036956">
    <property type="entry name" value="Impact_N_sf"/>
</dbReference>
<sequence>MENDVDEEVRLLLAVFPDEVKRDPGHAGTLIVSLPFRFELQITLPPHGYPSTSPPSLFVASGPNVTLISEYSSQLLRLVREEIPLGGPMLLHIVTLAQNLATELQVTREAQRQAKEEQQAKHKLEAAAKEEELQVTAVEVWSSDPITDRKSKFVAHMARVNSEAGVQEVVQHLRRQKHIAEATHPTIYAYRFTDTAGVLHADCNDDGETGAASRIMFLLEQKKVDGYVVVVTRWFGGILLGPDRFKHIMEVVHNILLTIP</sequence>
<dbReference type="RefSeq" id="XP_067081261.1">
    <property type="nucleotide sequence ID" value="XM_067225160.1"/>
</dbReference>
<evidence type="ECO:0000256" key="2">
    <source>
        <dbReference type="ARBA" id="ARBA00007665"/>
    </source>
</evidence>
<dbReference type="SUPFAM" id="SSF54211">
    <property type="entry name" value="Ribosomal protein S5 domain 2-like"/>
    <property type="match status" value="1"/>
</dbReference>
<dbReference type="Pfam" id="PF01205">
    <property type="entry name" value="Impact_N"/>
    <property type="match status" value="1"/>
</dbReference>
<organism evidence="9 10">
    <name type="scientific">Trypanosoma equiperdum</name>
    <dbReference type="NCBI Taxonomy" id="5694"/>
    <lineage>
        <taxon>Eukaryota</taxon>
        <taxon>Discoba</taxon>
        <taxon>Euglenozoa</taxon>
        <taxon>Kinetoplastea</taxon>
        <taxon>Metakinetoplastina</taxon>
        <taxon>Trypanosomatida</taxon>
        <taxon>Trypanosomatidae</taxon>
        <taxon>Trypanosoma</taxon>
    </lineage>
</organism>
<dbReference type="GO" id="GO:0005737">
    <property type="term" value="C:cytoplasm"/>
    <property type="evidence" value="ECO:0007669"/>
    <property type="project" value="UniProtKB-SubCell"/>
</dbReference>
<dbReference type="Pfam" id="PF05773">
    <property type="entry name" value="RWD"/>
    <property type="match status" value="1"/>
</dbReference>
<dbReference type="GeneID" id="92375966"/>
<dbReference type="SUPFAM" id="SSF54495">
    <property type="entry name" value="UBC-like"/>
    <property type="match status" value="1"/>
</dbReference>
<keyword evidence="4" id="KW-0678">Repressor</keyword>
<name>A0A1G4IEE8_TRYEQ</name>
<keyword evidence="5" id="KW-0810">Translation regulation</keyword>
<dbReference type="PANTHER" id="PTHR16301">
    <property type="entry name" value="IMPACT-RELATED"/>
    <property type="match status" value="1"/>
</dbReference>
<evidence type="ECO:0000256" key="7">
    <source>
        <dbReference type="SAM" id="Coils"/>
    </source>
</evidence>
<dbReference type="GO" id="GO:0140469">
    <property type="term" value="P:GCN2-mediated signaling"/>
    <property type="evidence" value="ECO:0007669"/>
    <property type="project" value="TreeGrafter"/>
</dbReference>
<dbReference type="GO" id="GO:0006446">
    <property type="term" value="P:regulation of translational initiation"/>
    <property type="evidence" value="ECO:0007669"/>
    <property type="project" value="TreeGrafter"/>
</dbReference>
<evidence type="ECO:0000256" key="6">
    <source>
        <dbReference type="ARBA" id="ARBA00023016"/>
    </source>
</evidence>
<dbReference type="Proteomes" id="UP000195570">
    <property type="component" value="Unassembled WGS sequence"/>
</dbReference>
<protein>
    <submittedName>
        <fullName evidence="9">RWD domain/Uncharacterized protein family UPF0029, putative</fullName>
    </submittedName>
</protein>
<dbReference type="InterPro" id="IPR020568">
    <property type="entry name" value="Ribosomal_Su5_D2-typ_SF"/>
</dbReference>
<feature type="coiled-coil region" evidence="7">
    <location>
        <begin position="97"/>
        <end position="134"/>
    </location>
</feature>
<keyword evidence="3" id="KW-0963">Cytoplasm</keyword>
<dbReference type="PROSITE" id="PS50908">
    <property type="entry name" value="RWD"/>
    <property type="match status" value="1"/>
</dbReference>
<evidence type="ECO:0000256" key="1">
    <source>
        <dbReference type="ARBA" id="ARBA00004496"/>
    </source>
</evidence>
<dbReference type="InterPro" id="IPR016135">
    <property type="entry name" value="UBQ-conjugating_enzyme/RWD"/>
</dbReference>
<proteinExistence type="inferred from homology"/>
<keyword evidence="7" id="KW-0175">Coiled coil</keyword>
<evidence type="ECO:0000313" key="9">
    <source>
        <dbReference type="EMBL" id="SCU70453.1"/>
    </source>
</evidence>
<comment type="subcellular location">
    <subcellularLocation>
        <location evidence="1">Cytoplasm</location>
    </subcellularLocation>
</comment>
<comment type="caution">
    <text evidence="9">The sequence shown here is derived from an EMBL/GenBank/DDBJ whole genome shotgun (WGS) entry which is preliminary data.</text>
</comment>
<evidence type="ECO:0000256" key="5">
    <source>
        <dbReference type="ARBA" id="ARBA00022845"/>
    </source>
</evidence>
<dbReference type="InterPro" id="IPR001498">
    <property type="entry name" value="Impact_N"/>
</dbReference>
<gene>
    <name evidence="9" type="ORF">TEOVI_000202600</name>
</gene>
<dbReference type="InterPro" id="IPR006575">
    <property type="entry name" value="RWD_dom"/>
</dbReference>
<evidence type="ECO:0000256" key="3">
    <source>
        <dbReference type="ARBA" id="ARBA00022490"/>
    </source>
</evidence>
<reference evidence="9" key="1">
    <citation type="submission" date="2016-09" db="EMBL/GenBank/DDBJ databases">
        <authorList>
            <person name="Hebert L."/>
            <person name="Moumen B."/>
        </authorList>
    </citation>
    <scope>NUCLEOTIDE SEQUENCE [LARGE SCALE GENOMIC DNA]</scope>
    <source>
        <strain evidence="9">OVI</strain>
    </source>
</reference>
<dbReference type="PANTHER" id="PTHR16301:SF25">
    <property type="entry name" value="PROTEIN IMPACT"/>
    <property type="match status" value="1"/>
</dbReference>
<dbReference type="Gene3D" id="3.30.230.30">
    <property type="entry name" value="Impact, N-terminal domain"/>
    <property type="match status" value="1"/>
</dbReference>
<evidence type="ECO:0000259" key="8">
    <source>
        <dbReference type="PROSITE" id="PS50908"/>
    </source>
</evidence>
<comment type="similarity">
    <text evidence="2">Belongs to the IMPACT family.</text>
</comment>
<keyword evidence="10" id="KW-1185">Reference proteome</keyword>
<dbReference type="InterPro" id="IPR023582">
    <property type="entry name" value="Impact"/>
</dbReference>
<keyword evidence="6" id="KW-0346">Stress response</keyword>
<evidence type="ECO:0000256" key="4">
    <source>
        <dbReference type="ARBA" id="ARBA00022491"/>
    </source>
</evidence>
<dbReference type="AlphaFoldDB" id="A0A1G4IEE8"/>
<evidence type="ECO:0000313" key="10">
    <source>
        <dbReference type="Proteomes" id="UP000195570"/>
    </source>
</evidence>
<dbReference type="EMBL" id="CZPT02001451">
    <property type="protein sequence ID" value="SCU70453.1"/>
    <property type="molecule type" value="Genomic_DNA"/>
</dbReference>
<feature type="domain" description="RWD" evidence="8">
    <location>
        <begin position="7"/>
        <end position="104"/>
    </location>
</feature>
<dbReference type="VEuPathDB" id="TriTrypDB:TEOVI_000202600"/>
<accession>A0A1G4IEE8</accession>